<evidence type="ECO:0000313" key="2">
    <source>
        <dbReference type="Proteomes" id="UP000235826"/>
    </source>
</evidence>
<dbReference type="AlphaFoldDB" id="A0A2K9PMD6"/>
<name>A0A2K9PMD6_9FLAO</name>
<organism evidence="1 2">
    <name type="scientific">Flavivirga eckloniae</name>
    <dbReference type="NCBI Taxonomy" id="1803846"/>
    <lineage>
        <taxon>Bacteria</taxon>
        <taxon>Pseudomonadati</taxon>
        <taxon>Bacteroidota</taxon>
        <taxon>Flavobacteriia</taxon>
        <taxon>Flavobacteriales</taxon>
        <taxon>Flavobacteriaceae</taxon>
        <taxon>Flavivirga</taxon>
    </lineage>
</organism>
<keyword evidence="2" id="KW-1185">Reference proteome</keyword>
<gene>
    <name evidence="1" type="ORF">C1H87_05670</name>
</gene>
<evidence type="ECO:0000313" key="1">
    <source>
        <dbReference type="EMBL" id="AUP78234.1"/>
    </source>
</evidence>
<proteinExistence type="predicted"/>
<accession>A0A2K9PMD6</accession>
<dbReference type="Proteomes" id="UP000235826">
    <property type="component" value="Chromosome"/>
</dbReference>
<reference evidence="1 2" key="1">
    <citation type="submission" date="2018-01" db="EMBL/GenBank/DDBJ databases">
        <title>Complete genome sequence of Flavivirga eckloniae ECD14 isolated from seaweed Ecklonia cava.</title>
        <authorList>
            <person name="Lee J.H."/>
            <person name="Baik K.S."/>
            <person name="Seong C.N."/>
        </authorList>
    </citation>
    <scope>NUCLEOTIDE SEQUENCE [LARGE SCALE GENOMIC DNA]</scope>
    <source>
        <strain evidence="1 2">ECD14</strain>
    </source>
</reference>
<dbReference type="EMBL" id="CP025791">
    <property type="protein sequence ID" value="AUP78234.1"/>
    <property type="molecule type" value="Genomic_DNA"/>
</dbReference>
<dbReference type="KEGG" id="fek:C1H87_05670"/>
<sequence>MEKTITIALFFFVSIVFSQENKITESDLKGHWVQDHLIREVGFDIKVYKRCNFNEKRTTIHFKQNGKYNTNVKYKPKKSPSGVAPKNLKGVYSLDVKQQEIKFYSFLGDFRESWNIIWIDKNTFGVKIKQSKQVYD</sequence>
<protein>
    <recommendedName>
        <fullName evidence="3">Lipocalin-like domain-containing protein</fullName>
    </recommendedName>
</protein>
<dbReference type="OrthoDB" id="1179830at2"/>
<evidence type="ECO:0008006" key="3">
    <source>
        <dbReference type="Google" id="ProtNLM"/>
    </source>
</evidence>
<dbReference type="RefSeq" id="WP_102754890.1">
    <property type="nucleotide sequence ID" value="NZ_CP025791.1"/>
</dbReference>